<organism evidence="7 8">
    <name type="scientific">Gynuella sunshinyii YC6258</name>
    <dbReference type="NCBI Taxonomy" id="1445510"/>
    <lineage>
        <taxon>Bacteria</taxon>
        <taxon>Pseudomonadati</taxon>
        <taxon>Pseudomonadota</taxon>
        <taxon>Gammaproteobacteria</taxon>
        <taxon>Oceanospirillales</taxon>
        <taxon>Saccharospirillaceae</taxon>
        <taxon>Gynuella</taxon>
    </lineage>
</organism>
<evidence type="ECO:0000256" key="5">
    <source>
        <dbReference type="SAM" id="SignalP"/>
    </source>
</evidence>
<feature type="signal peptide" evidence="5">
    <location>
        <begin position="1"/>
        <end position="25"/>
    </location>
</feature>
<keyword evidence="3" id="KW-0813">Transport</keyword>
<dbReference type="Pfam" id="PF00496">
    <property type="entry name" value="SBP_bac_5"/>
    <property type="match status" value="1"/>
</dbReference>
<keyword evidence="8" id="KW-1185">Reference proteome</keyword>
<dbReference type="SUPFAM" id="SSF53850">
    <property type="entry name" value="Periplasmic binding protein-like II"/>
    <property type="match status" value="1"/>
</dbReference>
<feature type="domain" description="Solute-binding protein family 5" evidence="6">
    <location>
        <begin position="70"/>
        <end position="421"/>
    </location>
</feature>
<sequence>MLKNIKLAFLTTGMVLSMAGSLAHAEVLTIGRGEDSTTFDPINSTQNADNWVFSNIFDPLIRIDKTGTRLIPGLAESWTISDDGKTYVLKIRDAAFSDGTQVTAEDAAFSLLRIRNDEKSLWADSYQVMDSVKAVDDKTLEIHLSAASVPFLSQLALPNASILPKQYFERVGEAVFAEKPIGSGAFMLTKWNRGESVVLAKNPYYWESGRVHLDGVTWLTIPDSNTRMLKIQAGEIDAAINVPFSRISSLQADSDLTVHLDPSTREDHLLINHEHAPLNDVRVRQALDYGINKQSIIDIVTFGYGTIANSYIPMGALYHNDLNLSRTYDPEKAKALLKQAGVHDLTLNYIVNAGDEVDEQIAILLQQQLAQIGVRANLTKVDPSQSWDMLVDGDYDISVMYWTNDILDPDQKTTFVLGNDANMNYMTRYNNPQVTKLVEQGRLETDPAKREVIYMELQKIAKEEVNWVDLYYSPYRNVTRKNITGFYQNPLGRFFLEDTEKK</sequence>
<evidence type="ECO:0000256" key="1">
    <source>
        <dbReference type="ARBA" id="ARBA00004196"/>
    </source>
</evidence>
<evidence type="ECO:0000256" key="2">
    <source>
        <dbReference type="ARBA" id="ARBA00005695"/>
    </source>
</evidence>
<dbReference type="InterPro" id="IPR000914">
    <property type="entry name" value="SBP_5_dom"/>
</dbReference>
<comment type="subcellular location">
    <subcellularLocation>
        <location evidence="1">Cell envelope</location>
    </subcellularLocation>
</comment>
<dbReference type="InterPro" id="IPR030678">
    <property type="entry name" value="Peptide/Ni-bd"/>
</dbReference>
<comment type="similarity">
    <text evidence="2">Belongs to the bacterial solute-binding protein 5 family.</text>
</comment>
<dbReference type="OrthoDB" id="9801912at2"/>
<evidence type="ECO:0000256" key="4">
    <source>
        <dbReference type="ARBA" id="ARBA00022729"/>
    </source>
</evidence>
<dbReference type="Gene3D" id="3.10.105.10">
    <property type="entry name" value="Dipeptide-binding Protein, Domain 3"/>
    <property type="match status" value="1"/>
</dbReference>
<feature type="chain" id="PRO_5002183484" evidence="5">
    <location>
        <begin position="26"/>
        <end position="502"/>
    </location>
</feature>
<dbReference type="GO" id="GO:1904680">
    <property type="term" value="F:peptide transmembrane transporter activity"/>
    <property type="evidence" value="ECO:0007669"/>
    <property type="project" value="TreeGrafter"/>
</dbReference>
<dbReference type="AlphaFoldDB" id="A0A0C5VAW3"/>
<dbReference type="GO" id="GO:0043190">
    <property type="term" value="C:ATP-binding cassette (ABC) transporter complex"/>
    <property type="evidence" value="ECO:0007669"/>
    <property type="project" value="InterPro"/>
</dbReference>
<dbReference type="Gene3D" id="3.90.76.10">
    <property type="entry name" value="Dipeptide-binding Protein, Domain 1"/>
    <property type="match status" value="1"/>
</dbReference>
<accession>A0A0C5VAW3</accession>
<gene>
    <name evidence="7" type="ORF">YC6258_04453</name>
</gene>
<reference evidence="7 8" key="1">
    <citation type="submission" date="2014-01" db="EMBL/GenBank/DDBJ databases">
        <title>Full genme sequencing of cellulolytic bacterium Gynuella sunshinyii YC6258T gen. nov., sp. nov.</title>
        <authorList>
            <person name="Khan H."/>
            <person name="Chung E.J."/>
            <person name="Chung Y.R."/>
        </authorList>
    </citation>
    <scope>NUCLEOTIDE SEQUENCE [LARGE SCALE GENOMIC DNA]</scope>
    <source>
        <strain evidence="7 8">YC6258</strain>
    </source>
</reference>
<dbReference type="GO" id="GO:0030288">
    <property type="term" value="C:outer membrane-bounded periplasmic space"/>
    <property type="evidence" value="ECO:0007669"/>
    <property type="project" value="UniProtKB-ARBA"/>
</dbReference>
<dbReference type="PIRSF" id="PIRSF002741">
    <property type="entry name" value="MppA"/>
    <property type="match status" value="1"/>
</dbReference>
<dbReference type="KEGG" id="gsn:YC6258_04453"/>
<name>A0A0C5VAW3_9GAMM</name>
<evidence type="ECO:0000256" key="3">
    <source>
        <dbReference type="ARBA" id="ARBA00022448"/>
    </source>
</evidence>
<keyword evidence="4 5" id="KW-0732">Signal</keyword>
<dbReference type="HOGENOM" id="CLU_017028_7_0_6"/>
<dbReference type="EMBL" id="CP007142">
    <property type="protein sequence ID" value="AJQ96485.1"/>
    <property type="molecule type" value="Genomic_DNA"/>
</dbReference>
<proteinExistence type="inferred from homology"/>
<dbReference type="STRING" id="1445510.YC6258_04453"/>
<evidence type="ECO:0000313" key="8">
    <source>
        <dbReference type="Proteomes" id="UP000032266"/>
    </source>
</evidence>
<dbReference type="PANTHER" id="PTHR30290:SF10">
    <property type="entry name" value="PERIPLASMIC OLIGOPEPTIDE-BINDING PROTEIN-RELATED"/>
    <property type="match status" value="1"/>
</dbReference>
<dbReference type="Gene3D" id="3.40.190.10">
    <property type="entry name" value="Periplasmic binding protein-like II"/>
    <property type="match status" value="1"/>
</dbReference>
<dbReference type="CDD" id="cd00995">
    <property type="entry name" value="PBP2_NikA_DppA_OppA_like"/>
    <property type="match status" value="1"/>
</dbReference>
<evidence type="ECO:0000259" key="6">
    <source>
        <dbReference type="Pfam" id="PF00496"/>
    </source>
</evidence>
<dbReference type="Proteomes" id="UP000032266">
    <property type="component" value="Chromosome"/>
</dbReference>
<dbReference type="PATRIC" id="fig|1445510.3.peg.4417"/>
<protein>
    <submittedName>
        <fullName evidence="7">ABC-type dipeptide transport system, periplasmic component</fullName>
    </submittedName>
</protein>
<dbReference type="InterPro" id="IPR039424">
    <property type="entry name" value="SBP_5"/>
</dbReference>
<dbReference type="PANTHER" id="PTHR30290">
    <property type="entry name" value="PERIPLASMIC BINDING COMPONENT OF ABC TRANSPORTER"/>
    <property type="match status" value="1"/>
</dbReference>
<dbReference type="RefSeq" id="WP_082070822.1">
    <property type="nucleotide sequence ID" value="NZ_CP007142.1"/>
</dbReference>
<dbReference type="GO" id="GO:0015833">
    <property type="term" value="P:peptide transport"/>
    <property type="evidence" value="ECO:0007669"/>
    <property type="project" value="TreeGrafter"/>
</dbReference>
<evidence type="ECO:0000313" key="7">
    <source>
        <dbReference type="EMBL" id="AJQ96485.1"/>
    </source>
</evidence>